<feature type="compositionally biased region" description="Basic and acidic residues" evidence="1">
    <location>
        <begin position="144"/>
        <end position="155"/>
    </location>
</feature>
<protein>
    <submittedName>
        <fullName evidence="2">Uncharacterized protein</fullName>
    </submittedName>
</protein>
<feature type="region of interest" description="Disordered" evidence="1">
    <location>
        <begin position="1"/>
        <end position="155"/>
    </location>
</feature>
<evidence type="ECO:0000256" key="1">
    <source>
        <dbReference type="SAM" id="MobiDB-lite"/>
    </source>
</evidence>
<name>A0ABQ4E1U4_9ACTN</name>
<proteinExistence type="predicted"/>
<organism evidence="2 3">
    <name type="scientific">Plantactinospora endophytica</name>
    <dbReference type="NCBI Taxonomy" id="673535"/>
    <lineage>
        <taxon>Bacteria</taxon>
        <taxon>Bacillati</taxon>
        <taxon>Actinomycetota</taxon>
        <taxon>Actinomycetes</taxon>
        <taxon>Micromonosporales</taxon>
        <taxon>Micromonosporaceae</taxon>
        <taxon>Plantactinospora</taxon>
    </lineage>
</organism>
<reference evidence="2 3" key="1">
    <citation type="submission" date="2021-01" db="EMBL/GenBank/DDBJ databases">
        <title>Whole genome shotgun sequence of Plantactinospora endophytica NBRC 110450.</title>
        <authorList>
            <person name="Komaki H."/>
            <person name="Tamura T."/>
        </authorList>
    </citation>
    <scope>NUCLEOTIDE SEQUENCE [LARGE SCALE GENOMIC DNA]</scope>
    <source>
        <strain evidence="2 3">NBRC 110450</strain>
    </source>
</reference>
<dbReference type="Proteomes" id="UP000646749">
    <property type="component" value="Unassembled WGS sequence"/>
</dbReference>
<comment type="caution">
    <text evidence="2">The sequence shown here is derived from an EMBL/GenBank/DDBJ whole genome shotgun (WGS) entry which is preliminary data.</text>
</comment>
<gene>
    <name evidence="2" type="ORF">Pen02_36230</name>
</gene>
<evidence type="ECO:0000313" key="2">
    <source>
        <dbReference type="EMBL" id="GIG88687.1"/>
    </source>
</evidence>
<dbReference type="RefSeq" id="WP_239140900.1">
    <property type="nucleotide sequence ID" value="NZ_BONW01000016.1"/>
</dbReference>
<keyword evidence="3" id="KW-1185">Reference proteome</keyword>
<sequence>MSAKKRPVDQDAGAQLGPTGRPDGGPTGPDGANRGPQSVQPWGTTGGTEDRDAPWGEAGNSPLDEGSEETGLPPARRGERRADEQQSQPWTPGAGKHGFGPVEPTRTPEAGPGGAPSDPGPGRRLFPDDTALDDLRNNPLEEETGMHSEGVSRHE</sequence>
<dbReference type="EMBL" id="BONW01000016">
    <property type="protein sequence ID" value="GIG88687.1"/>
    <property type="molecule type" value="Genomic_DNA"/>
</dbReference>
<evidence type="ECO:0000313" key="3">
    <source>
        <dbReference type="Proteomes" id="UP000646749"/>
    </source>
</evidence>
<accession>A0ABQ4E1U4</accession>